<dbReference type="Pfam" id="PF00172">
    <property type="entry name" value="Zn_clus"/>
    <property type="match status" value="1"/>
</dbReference>
<feature type="region of interest" description="Disordered" evidence="2">
    <location>
        <begin position="44"/>
        <end position="117"/>
    </location>
</feature>
<accession>A0AAN7TMB4</accession>
<reference evidence="4" key="1">
    <citation type="submission" date="2023-08" db="EMBL/GenBank/DDBJ databases">
        <title>Black Yeasts Isolated from many extreme environments.</title>
        <authorList>
            <person name="Coleine C."/>
            <person name="Stajich J.E."/>
            <person name="Selbmann L."/>
        </authorList>
    </citation>
    <scope>NUCLEOTIDE SEQUENCE</scope>
    <source>
        <strain evidence="4">CCFEE 5401</strain>
    </source>
</reference>
<proteinExistence type="predicted"/>
<keyword evidence="1" id="KW-0539">Nucleus</keyword>
<comment type="caution">
    <text evidence="4">The sequence shown here is derived from an EMBL/GenBank/DDBJ whole genome shotgun (WGS) entry which is preliminary data.</text>
</comment>
<dbReference type="PANTHER" id="PTHR47784:SF5">
    <property type="entry name" value="STEROL UPTAKE CONTROL PROTEIN 2"/>
    <property type="match status" value="1"/>
</dbReference>
<dbReference type="InterPro" id="IPR053157">
    <property type="entry name" value="Sterol_Uptake_Regulator"/>
</dbReference>
<dbReference type="PROSITE" id="PS50048">
    <property type="entry name" value="ZN2_CY6_FUNGAL_2"/>
    <property type="match status" value="1"/>
</dbReference>
<dbReference type="CDD" id="cd00067">
    <property type="entry name" value="GAL4"/>
    <property type="match status" value="1"/>
</dbReference>
<dbReference type="Proteomes" id="UP001310890">
    <property type="component" value="Unassembled WGS sequence"/>
</dbReference>
<feature type="domain" description="Zn(2)-C6 fungal-type" evidence="3">
    <location>
        <begin position="16"/>
        <end position="45"/>
    </location>
</feature>
<dbReference type="InterPro" id="IPR001138">
    <property type="entry name" value="Zn2Cys6_DnaBD"/>
</dbReference>
<dbReference type="InterPro" id="IPR036864">
    <property type="entry name" value="Zn2-C6_fun-type_DNA-bd_sf"/>
</dbReference>
<dbReference type="AlphaFoldDB" id="A0AAN7TMB4"/>
<dbReference type="Gene3D" id="4.10.240.10">
    <property type="entry name" value="Zn(2)-C6 fungal-type DNA-binding domain"/>
    <property type="match status" value="1"/>
</dbReference>
<sequence length="451" mass="50066">MDHRAPRIGHKKSRKGCAQCKRRHVKCDEQSPCANCVRHAVPCSLAGGPNVPREDAKQRRPSATSSSGISRTASHETNQGASSTRTTSFDATENEGVQTPQAIMIPNVQRSPPTQRRSPFTVLTGLIDRPVPGEDPNWMLDLQLMHHYLNHTKYIITETSAEMAQIVQIWQEELPKVAFSADYCMHALLGFAALHRAHIEPEMAPLLRTSAVDHLDKALVRYRECGAITTAENASAKFAFTWLVVLFAYAVPPSVPPIDAMVELFHLVKGVDTILAESWFWVSQGPFAPVLARGLGEAMAGRRTSLPEGMDFGLNHLDYMLGSEPMLSADRRCCGMILAELKQLYDNVVRPQPGLSVASILCFPKQDSAPFGQLIKRRVPQALIILAYYCVILDILDTRWWISGWSARVLRDIMATLPESLQNWIEWPVSSVLLKSEQAAESPAERLGLLV</sequence>
<organism evidence="4 5">
    <name type="scientific">Meristemomyces frigidus</name>
    <dbReference type="NCBI Taxonomy" id="1508187"/>
    <lineage>
        <taxon>Eukaryota</taxon>
        <taxon>Fungi</taxon>
        <taxon>Dikarya</taxon>
        <taxon>Ascomycota</taxon>
        <taxon>Pezizomycotina</taxon>
        <taxon>Dothideomycetes</taxon>
        <taxon>Dothideomycetidae</taxon>
        <taxon>Mycosphaerellales</taxon>
        <taxon>Teratosphaeriaceae</taxon>
        <taxon>Meristemomyces</taxon>
    </lineage>
</organism>
<evidence type="ECO:0000256" key="2">
    <source>
        <dbReference type="SAM" id="MobiDB-lite"/>
    </source>
</evidence>
<evidence type="ECO:0000259" key="3">
    <source>
        <dbReference type="PROSITE" id="PS50048"/>
    </source>
</evidence>
<dbReference type="PROSITE" id="PS00463">
    <property type="entry name" value="ZN2_CY6_FUNGAL_1"/>
    <property type="match status" value="1"/>
</dbReference>
<dbReference type="GO" id="GO:0008270">
    <property type="term" value="F:zinc ion binding"/>
    <property type="evidence" value="ECO:0007669"/>
    <property type="project" value="InterPro"/>
</dbReference>
<dbReference type="EMBL" id="JAVRRL010000007">
    <property type="protein sequence ID" value="KAK5116650.1"/>
    <property type="molecule type" value="Genomic_DNA"/>
</dbReference>
<dbReference type="SMART" id="SM00066">
    <property type="entry name" value="GAL4"/>
    <property type="match status" value="1"/>
</dbReference>
<protein>
    <recommendedName>
        <fullName evidence="3">Zn(2)-C6 fungal-type domain-containing protein</fullName>
    </recommendedName>
</protein>
<gene>
    <name evidence="4" type="ORF">LTR62_007324</name>
</gene>
<evidence type="ECO:0000313" key="5">
    <source>
        <dbReference type="Proteomes" id="UP001310890"/>
    </source>
</evidence>
<evidence type="ECO:0000256" key="1">
    <source>
        <dbReference type="ARBA" id="ARBA00023242"/>
    </source>
</evidence>
<dbReference type="PANTHER" id="PTHR47784">
    <property type="entry name" value="STEROL UPTAKE CONTROL PROTEIN 2"/>
    <property type="match status" value="1"/>
</dbReference>
<evidence type="ECO:0000313" key="4">
    <source>
        <dbReference type="EMBL" id="KAK5116650.1"/>
    </source>
</evidence>
<name>A0AAN7TMB4_9PEZI</name>
<dbReference type="GO" id="GO:0001228">
    <property type="term" value="F:DNA-binding transcription activator activity, RNA polymerase II-specific"/>
    <property type="evidence" value="ECO:0007669"/>
    <property type="project" value="TreeGrafter"/>
</dbReference>
<dbReference type="SUPFAM" id="SSF57701">
    <property type="entry name" value="Zn2/Cys6 DNA-binding domain"/>
    <property type="match status" value="1"/>
</dbReference>
<feature type="compositionally biased region" description="Polar residues" evidence="2">
    <location>
        <begin position="108"/>
        <end position="117"/>
    </location>
</feature>
<feature type="compositionally biased region" description="Polar residues" evidence="2">
    <location>
        <begin position="61"/>
        <end position="101"/>
    </location>
</feature>